<dbReference type="InParanoid" id="A0A1D2VHG9"/>
<evidence type="ECO:0000256" key="6">
    <source>
        <dbReference type="ARBA" id="ARBA00022989"/>
    </source>
</evidence>
<keyword evidence="2" id="KW-0813">Transport</keyword>
<dbReference type="InterPro" id="IPR003439">
    <property type="entry name" value="ABC_transporter-like_ATP-bd"/>
</dbReference>
<dbReference type="Proteomes" id="UP000095038">
    <property type="component" value="Unassembled WGS sequence"/>
</dbReference>
<keyword evidence="6 8" id="KW-1133">Transmembrane helix</keyword>
<feature type="transmembrane region" description="Helical" evidence="8">
    <location>
        <begin position="1057"/>
        <end position="1078"/>
    </location>
</feature>
<protein>
    <submittedName>
        <fullName evidence="10">ATP-dependent ABC transporter</fullName>
    </submittedName>
</protein>
<evidence type="ECO:0000256" key="8">
    <source>
        <dbReference type="SAM" id="Phobius"/>
    </source>
</evidence>
<dbReference type="AlphaFoldDB" id="A0A1D2VHG9"/>
<dbReference type="GO" id="GO:0016887">
    <property type="term" value="F:ATP hydrolysis activity"/>
    <property type="evidence" value="ECO:0007669"/>
    <property type="project" value="InterPro"/>
</dbReference>
<evidence type="ECO:0000313" key="11">
    <source>
        <dbReference type="Proteomes" id="UP000095038"/>
    </source>
</evidence>
<keyword evidence="4" id="KW-0547">Nucleotide-binding</keyword>
<feature type="domain" description="ABC transporter" evidence="9">
    <location>
        <begin position="17"/>
        <end position="265"/>
    </location>
</feature>
<feature type="transmembrane region" description="Helical" evidence="8">
    <location>
        <begin position="591"/>
        <end position="613"/>
    </location>
</feature>
<keyword evidence="7 8" id="KW-0472">Membrane</keyword>
<keyword evidence="3 8" id="KW-0812">Transmembrane</keyword>
<feature type="transmembrane region" description="Helical" evidence="8">
    <location>
        <begin position="359"/>
        <end position="381"/>
    </location>
</feature>
<dbReference type="GO" id="GO:0140359">
    <property type="term" value="F:ABC-type transporter activity"/>
    <property type="evidence" value="ECO:0007669"/>
    <property type="project" value="InterPro"/>
</dbReference>
<evidence type="ECO:0000256" key="7">
    <source>
        <dbReference type="ARBA" id="ARBA00023136"/>
    </source>
</evidence>
<evidence type="ECO:0000256" key="5">
    <source>
        <dbReference type="ARBA" id="ARBA00022840"/>
    </source>
</evidence>
<dbReference type="InterPro" id="IPR013525">
    <property type="entry name" value="ABC2_TM"/>
</dbReference>
<evidence type="ECO:0000313" key="10">
    <source>
        <dbReference type="EMBL" id="ODV60927.1"/>
    </source>
</evidence>
<dbReference type="Pfam" id="PF00005">
    <property type="entry name" value="ABC_tran"/>
    <property type="match status" value="2"/>
</dbReference>
<keyword evidence="5" id="KW-0067">ATP-binding</keyword>
<dbReference type="OrthoDB" id="66620at2759"/>
<dbReference type="SMART" id="SM00382">
    <property type="entry name" value="AAA"/>
    <property type="match status" value="2"/>
</dbReference>
<dbReference type="InterPro" id="IPR027417">
    <property type="entry name" value="P-loop_NTPase"/>
</dbReference>
<sequence length="1265" mass="143580">MNGFLVIPESERVSLTVRNLKVSVLSAKSHSNNTNSENVILDDISLDLKSGEVMAILGGSGSGKTTLLNILSQRYNRNKNFHCQGMIKYNDFISIGNVKSAYLLQTDLFLPGLTVKETLNYAAELKLFSVPSKTEKFKFVDFLLDELNLNSIKDTKFSTFNLLSGGEQRRISLAIQLLNDPSILFLDEPTTGLDSFTSFNLIQTIKNLSQKFGITIILSIHQPRTEILSLFDKICLLAKGGKLCYFGDPNQSLNYFNFNCNLAELKNIKNFNLADSIIDLVAKDTTSKQNESNSLERIDYLSECWKSYQTNQLIELDNDEIFNTFQAADKISQKPQSISLLKEVEILTRRTFLLSTRDSYSLFSLIFGILLISIVVGWLFYDPYLDLSGIRTNIGALYSICETVALIPMLFEMARLWDCDGKFFFRENADKSSTVSGFLISRRLAKFFIEDLPIAIIFSVTTYFMWGFDTNNKMFLVYFSITLLSQLIGMSSAMFCFAAADSFQITAIIWSIFYFVQNFACGYYVNPRTMPVYVRWVRYICTYWYVFGANVSNRFTGFFGECPQNDINSTLCNEYIGKFILNDIGFPENWISLPLSILVAWFLGFYFVAAILLKYKNKNVSFSKSKKNNDNKDQVQIHNNNVQTGTADSILESNLSNLDINIHIKNISLFVTKKSKFKFIRKFLGQNTDPEEKTLIENVSAFFEQGKINAIMGPSGSGKSTLLNLISNRIENVRSTGSIYLNEDQIPLSYFHNYISYTTQNDASLIPTLTVWETLCFQARLRLPVKEHSNIFPIVSELINKMGLNDCKNILVGDENIKGISGGEKRRTSIAIQLLDNSRILVLDEPTSGLDSFTSSTILKLLADIAQGEKKIVIITIHQPKYELFSLFGNVLLLCKGGKVAFNGAQSKLSGYFEKLGYMCSENTNFADYILDLVSESSKDVDSKIRVENLLINWKNNYGKTEEFKEKTFENPMVDESEFETEKYKILKKKKAAFGVALVTLIERQAKTIFRSKDIILNRLGQVLTMGVFGTIFYAPLSNSSDGIYNRLGLIQNAINLYYYGFLNNIAVYPIERDYYYVESKDNLYRMECFLVAYLINEIPFEIITSLLFSALYVFGVGLPRNAEMFLVMFYGGFVTLNAGESIGIMFNTIFSNFGIAMNGLSTLFTIAIFMGGTMSMQMPMFFQVWNYLNPLKYVVKAVSNMAFRNQEFECVGGIDECSLNSGEAVLEYYRMKSPVAINLIALLIILISYRTLAYLFLHIKMKTW</sequence>
<organism evidence="10 11">
    <name type="scientific">Ascoidea rubescens DSM 1968</name>
    <dbReference type="NCBI Taxonomy" id="1344418"/>
    <lineage>
        <taxon>Eukaryota</taxon>
        <taxon>Fungi</taxon>
        <taxon>Dikarya</taxon>
        <taxon>Ascomycota</taxon>
        <taxon>Saccharomycotina</taxon>
        <taxon>Saccharomycetes</taxon>
        <taxon>Ascoideaceae</taxon>
        <taxon>Ascoidea</taxon>
    </lineage>
</organism>
<feature type="domain" description="ABC transporter" evidence="9">
    <location>
        <begin position="662"/>
        <end position="922"/>
    </location>
</feature>
<dbReference type="SUPFAM" id="SSF52540">
    <property type="entry name" value="P-loop containing nucleoside triphosphate hydrolases"/>
    <property type="match status" value="2"/>
</dbReference>
<feature type="transmembrane region" description="Helical" evidence="8">
    <location>
        <begin position="1163"/>
        <end position="1183"/>
    </location>
</feature>
<feature type="transmembrane region" description="Helical" evidence="8">
    <location>
        <begin position="1090"/>
        <end position="1116"/>
    </location>
</feature>
<dbReference type="InterPro" id="IPR003593">
    <property type="entry name" value="AAA+_ATPase"/>
</dbReference>
<dbReference type="STRING" id="1344418.A0A1D2VHG9"/>
<dbReference type="Pfam" id="PF01061">
    <property type="entry name" value="ABC2_membrane"/>
    <property type="match status" value="2"/>
</dbReference>
<dbReference type="PROSITE" id="PS50893">
    <property type="entry name" value="ABC_TRANSPORTER_2"/>
    <property type="match status" value="2"/>
</dbReference>
<evidence type="ECO:0000256" key="1">
    <source>
        <dbReference type="ARBA" id="ARBA00004141"/>
    </source>
</evidence>
<dbReference type="Pfam" id="PF19055">
    <property type="entry name" value="ABC2_membrane_7"/>
    <property type="match status" value="1"/>
</dbReference>
<dbReference type="GeneID" id="30964249"/>
<dbReference type="Gene3D" id="3.40.50.300">
    <property type="entry name" value="P-loop containing nucleotide triphosphate hydrolases"/>
    <property type="match status" value="2"/>
</dbReference>
<dbReference type="InterPro" id="IPR050352">
    <property type="entry name" value="ABCG_transporters"/>
</dbReference>
<dbReference type="RefSeq" id="XP_020047234.1">
    <property type="nucleotide sequence ID" value="XM_020190613.1"/>
</dbReference>
<evidence type="ECO:0000256" key="4">
    <source>
        <dbReference type="ARBA" id="ARBA00022741"/>
    </source>
</evidence>
<dbReference type="EMBL" id="KV454481">
    <property type="protein sequence ID" value="ODV60927.1"/>
    <property type="molecule type" value="Genomic_DNA"/>
</dbReference>
<dbReference type="PROSITE" id="PS00211">
    <property type="entry name" value="ABC_TRANSPORTER_1"/>
    <property type="match status" value="1"/>
</dbReference>
<gene>
    <name evidence="10" type="ORF">ASCRUDRAFT_35518</name>
</gene>
<feature type="transmembrane region" description="Helical" evidence="8">
    <location>
        <begin position="1236"/>
        <end position="1258"/>
    </location>
</feature>
<name>A0A1D2VHG9_9ASCO</name>
<feature type="transmembrane region" description="Helical" evidence="8">
    <location>
        <begin position="1016"/>
        <end position="1037"/>
    </location>
</feature>
<feature type="transmembrane region" description="Helical" evidence="8">
    <location>
        <begin position="447"/>
        <end position="466"/>
    </location>
</feature>
<feature type="transmembrane region" description="Helical" evidence="8">
    <location>
        <begin position="1128"/>
        <end position="1151"/>
    </location>
</feature>
<dbReference type="InterPro" id="IPR043926">
    <property type="entry name" value="ABCG_dom"/>
</dbReference>
<dbReference type="GO" id="GO:0005524">
    <property type="term" value="F:ATP binding"/>
    <property type="evidence" value="ECO:0007669"/>
    <property type="project" value="UniProtKB-KW"/>
</dbReference>
<accession>A0A1D2VHG9</accession>
<keyword evidence="11" id="KW-1185">Reference proteome</keyword>
<dbReference type="InterPro" id="IPR017871">
    <property type="entry name" value="ABC_transporter-like_CS"/>
</dbReference>
<reference evidence="11" key="1">
    <citation type="submission" date="2016-05" db="EMBL/GenBank/DDBJ databases">
        <title>Comparative genomics of biotechnologically important yeasts.</title>
        <authorList>
            <consortium name="DOE Joint Genome Institute"/>
            <person name="Riley R."/>
            <person name="Haridas S."/>
            <person name="Wolfe K.H."/>
            <person name="Lopes M.R."/>
            <person name="Hittinger C.T."/>
            <person name="Goker M."/>
            <person name="Salamov A."/>
            <person name="Wisecaver J."/>
            <person name="Long T.M."/>
            <person name="Aerts A.L."/>
            <person name="Barry K."/>
            <person name="Choi C."/>
            <person name="Clum A."/>
            <person name="Coughlan A.Y."/>
            <person name="Deshpande S."/>
            <person name="Douglass A.P."/>
            <person name="Hanson S.J."/>
            <person name="Klenk H.-P."/>
            <person name="Labutti K."/>
            <person name="Lapidus A."/>
            <person name="Lindquist E."/>
            <person name="Lipzen A."/>
            <person name="Meier-Kolthoff J.P."/>
            <person name="Ohm R.A."/>
            <person name="Otillar R.P."/>
            <person name="Pangilinan J."/>
            <person name="Peng Y."/>
            <person name="Rokas A."/>
            <person name="Rosa C.A."/>
            <person name="Scheuner C."/>
            <person name="Sibirny A.A."/>
            <person name="Slot J.C."/>
            <person name="Stielow J.B."/>
            <person name="Sun H."/>
            <person name="Kurtzman C.P."/>
            <person name="Blackwell M."/>
            <person name="Grigoriev I.V."/>
            <person name="Jeffries T.W."/>
        </authorList>
    </citation>
    <scope>NUCLEOTIDE SEQUENCE [LARGE SCALE GENOMIC DNA]</scope>
    <source>
        <strain evidence="11">DSM 1968</strain>
    </source>
</reference>
<dbReference type="PANTHER" id="PTHR48041">
    <property type="entry name" value="ABC TRANSPORTER G FAMILY MEMBER 28"/>
    <property type="match status" value="1"/>
</dbReference>
<feature type="transmembrane region" description="Helical" evidence="8">
    <location>
        <begin position="507"/>
        <end position="525"/>
    </location>
</feature>
<dbReference type="PANTHER" id="PTHR48041:SF119">
    <property type="entry name" value="ROA1P"/>
    <property type="match status" value="1"/>
</dbReference>
<comment type="subcellular location">
    <subcellularLocation>
        <location evidence="1">Membrane</location>
        <topology evidence="1">Multi-pass membrane protein</topology>
    </subcellularLocation>
</comment>
<feature type="transmembrane region" description="Helical" evidence="8">
    <location>
        <begin position="478"/>
        <end position="500"/>
    </location>
</feature>
<dbReference type="GO" id="GO:0016020">
    <property type="term" value="C:membrane"/>
    <property type="evidence" value="ECO:0007669"/>
    <property type="project" value="UniProtKB-SubCell"/>
</dbReference>
<feature type="transmembrane region" description="Helical" evidence="8">
    <location>
        <begin position="393"/>
        <end position="411"/>
    </location>
</feature>
<evidence type="ECO:0000256" key="3">
    <source>
        <dbReference type="ARBA" id="ARBA00022692"/>
    </source>
</evidence>
<evidence type="ECO:0000256" key="2">
    <source>
        <dbReference type="ARBA" id="ARBA00022448"/>
    </source>
</evidence>
<evidence type="ECO:0000259" key="9">
    <source>
        <dbReference type="PROSITE" id="PS50893"/>
    </source>
</evidence>
<proteinExistence type="predicted"/>